<evidence type="ECO:0000256" key="4">
    <source>
        <dbReference type="ARBA" id="ARBA00023163"/>
    </source>
</evidence>
<accession>A0A4S2GZ07</accession>
<reference evidence="5 6" key="1">
    <citation type="journal article" date="2017" name="Int. J. Syst. Evol. Microbiol.">
        <title>Marinicauda algicola sp. nov., isolated from a marine red alga Rhodosorus marinus.</title>
        <authorList>
            <person name="Jeong S.E."/>
            <person name="Jeon S.H."/>
            <person name="Chun B.H."/>
            <person name="Kim D.W."/>
            <person name="Jeon C.O."/>
        </authorList>
    </citation>
    <scope>NUCLEOTIDE SEQUENCE [LARGE SCALE GENOMIC DNA]</scope>
    <source>
        <strain evidence="5 6">JCM 31718</strain>
    </source>
</reference>
<evidence type="ECO:0000313" key="6">
    <source>
        <dbReference type="Proteomes" id="UP000308054"/>
    </source>
</evidence>
<keyword evidence="3" id="KW-0238">DNA-binding</keyword>
<comment type="similarity">
    <text evidence="1">Belongs to the BlaI transcriptional regulatory family.</text>
</comment>
<keyword evidence="4" id="KW-0804">Transcription</keyword>
<dbReference type="Proteomes" id="UP000308054">
    <property type="component" value="Unassembled WGS sequence"/>
</dbReference>
<dbReference type="SUPFAM" id="SSF46785">
    <property type="entry name" value="Winged helix' DNA-binding domain"/>
    <property type="match status" value="1"/>
</dbReference>
<organism evidence="5 6">
    <name type="scientific">Marinicauda algicola</name>
    <dbReference type="NCBI Taxonomy" id="2029849"/>
    <lineage>
        <taxon>Bacteria</taxon>
        <taxon>Pseudomonadati</taxon>
        <taxon>Pseudomonadota</taxon>
        <taxon>Alphaproteobacteria</taxon>
        <taxon>Maricaulales</taxon>
        <taxon>Maricaulaceae</taxon>
        <taxon>Marinicauda</taxon>
    </lineage>
</organism>
<dbReference type="InterPro" id="IPR005650">
    <property type="entry name" value="BlaI_family"/>
</dbReference>
<proteinExistence type="inferred from homology"/>
<keyword evidence="2" id="KW-0805">Transcription regulation</keyword>
<dbReference type="GO" id="GO:0003677">
    <property type="term" value="F:DNA binding"/>
    <property type="evidence" value="ECO:0007669"/>
    <property type="project" value="UniProtKB-KW"/>
</dbReference>
<dbReference type="AlphaFoldDB" id="A0A4S2GZ07"/>
<evidence type="ECO:0000256" key="1">
    <source>
        <dbReference type="ARBA" id="ARBA00011046"/>
    </source>
</evidence>
<dbReference type="Pfam" id="PF03965">
    <property type="entry name" value="Penicillinase_R"/>
    <property type="match status" value="1"/>
</dbReference>
<sequence>MTSPEPSPNELELLKALWRGGRASAREVHEAAGAPLGWSYSTTRTVLSRMVEKGLVTRGEFHGLTLFEAKPKKVEMIGRMVRDFARRVLEVEGHIPASAFTDSPLLDEAEREELRALLEETDAQEKSR</sequence>
<dbReference type="Gene3D" id="1.10.10.10">
    <property type="entry name" value="Winged helix-like DNA-binding domain superfamily/Winged helix DNA-binding domain"/>
    <property type="match status" value="1"/>
</dbReference>
<evidence type="ECO:0000313" key="5">
    <source>
        <dbReference type="EMBL" id="TGY88344.1"/>
    </source>
</evidence>
<evidence type="ECO:0000256" key="2">
    <source>
        <dbReference type="ARBA" id="ARBA00023015"/>
    </source>
</evidence>
<evidence type="ECO:0000256" key="3">
    <source>
        <dbReference type="ARBA" id="ARBA00023125"/>
    </source>
</evidence>
<protein>
    <submittedName>
        <fullName evidence="5">BlaI/MecI/CopY family transcriptional regulator</fullName>
    </submittedName>
</protein>
<gene>
    <name evidence="5" type="ORF">E5163_11020</name>
</gene>
<dbReference type="OrthoDB" id="279010at2"/>
<dbReference type="EMBL" id="SRXW01000003">
    <property type="protein sequence ID" value="TGY88344.1"/>
    <property type="molecule type" value="Genomic_DNA"/>
</dbReference>
<dbReference type="RefSeq" id="WP_135996190.1">
    <property type="nucleotide sequence ID" value="NZ_CP071057.1"/>
</dbReference>
<name>A0A4S2GZ07_9PROT</name>
<dbReference type="GO" id="GO:0045892">
    <property type="term" value="P:negative regulation of DNA-templated transcription"/>
    <property type="evidence" value="ECO:0007669"/>
    <property type="project" value="InterPro"/>
</dbReference>
<comment type="caution">
    <text evidence="5">The sequence shown here is derived from an EMBL/GenBank/DDBJ whole genome shotgun (WGS) entry which is preliminary data.</text>
</comment>
<dbReference type="InterPro" id="IPR036388">
    <property type="entry name" value="WH-like_DNA-bd_sf"/>
</dbReference>
<dbReference type="InterPro" id="IPR036390">
    <property type="entry name" value="WH_DNA-bd_sf"/>
</dbReference>
<keyword evidence="6" id="KW-1185">Reference proteome</keyword>